<organism evidence="1 2">
    <name type="scientific">Chroogloeocystis siderophila 5.2 s.c.1</name>
    <dbReference type="NCBI Taxonomy" id="247279"/>
    <lineage>
        <taxon>Bacteria</taxon>
        <taxon>Bacillati</taxon>
        <taxon>Cyanobacteriota</taxon>
        <taxon>Cyanophyceae</taxon>
        <taxon>Oscillatoriophycideae</taxon>
        <taxon>Chroococcales</taxon>
        <taxon>Chroococcaceae</taxon>
        <taxon>Chroogloeocystis</taxon>
    </lineage>
</organism>
<proteinExistence type="predicted"/>
<dbReference type="AlphaFoldDB" id="A0A1U7HZ28"/>
<evidence type="ECO:0008006" key="3">
    <source>
        <dbReference type="Google" id="ProtNLM"/>
    </source>
</evidence>
<dbReference type="STRING" id="247279.NIES1031_03165"/>
<protein>
    <recommendedName>
        <fullName evidence="3">Crp/Fnr family transcriptional regulator</fullName>
    </recommendedName>
</protein>
<keyword evidence="2" id="KW-1185">Reference proteome</keyword>
<sequence>MDSENQQRYQPSIALACLPVGNIHFSGCRNQCNSRNDSTDHSASEILKLLRSGQVLMVNSRRRNGLILYKGFHAEFAGPGAAVGSFYDRDCDWALPVGNLSLLTPETHEERQKAYLIRRQWIRLIKQITEKSQPQQRVQKILEQFEQYFDSQTVSQIPDEAFARLVGVLPQTANTVRSAARILEDID</sequence>
<dbReference type="Proteomes" id="UP000185984">
    <property type="component" value="Unassembled WGS sequence"/>
</dbReference>
<reference evidence="1 2" key="1">
    <citation type="submission" date="2016-11" db="EMBL/GenBank/DDBJ databases">
        <title>Draft Genome Sequences of Nine Cyanobacterial Strains from Diverse Habitats.</title>
        <authorList>
            <person name="Zhu T."/>
            <person name="Hou S."/>
            <person name="Lu X."/>
            <person name="Hess W.R."/>
        </authorList>
    </citation>
    <scope>NUCLEOTIDE SEQUENCE [LARGE SCALE GENOMIC DNA]</scope>
    <source>
        <strain evidence="1 2">5.2 s.c.1</strain>
    </source>
</reference>
<gene>
    <name evidence="1" type="ORF">NIES1031_03165</name>
</gene>
<name>A0A1U7HZ28_9CHRO</name>
<evidence type="ECO:0000313" key="2">
    <source>
        <dbReference type="Proteomes" id="UP000185984"/>
    </source>
</evidence>
<dbReference type="OrthoDB" id="461096at2"/>
<dbReference type="RefSeq" id="WP_073548059.1">
    <property type="nucleotide sequence ID" value="NZ_CAWMVK010000012.1"/>
</dbReference>
<dbReference type="EMBL" id="MRCC01000002">
    <property type="protein sequence ID" value="OKH28905.1"/>
    <property type="molecule type" value="Genomic_DNA"/>
</dbReference>
<evidence type="ECO:0000313" key="1">
    <source>
        <dbReference type="EMBL" id="OKH28905.1"/>
    </source>
</evidence>
<accession>A0A1U7HZ28</accession>
<comment type="caution">
    <text evidence="1">The sequence shown here is derived from an EMBL/GenBank/DDBJ whole genome shotgun (WGS) entry which is preliminary data.</text>
</comment>